<reference evidence="1" key="1">
    <citation type="submission" date="2021-04" db="EMBL/GenBank/DDBJ databases">
        <title>Genome based classification of Actinospica acidithermotolerans sp. nov., an actinobacterium isolated from an Indonesian hot spring.</title>
        <authorList>
            <person name="Kusuma A.B."/>
            <person name="Putra K.E."/>
            <person name="Nafisah S."/>
            <person name="Loh J."/>
            <person name="Nouioui I."/>
            <person name="Goodfellow M."/>
        </authorList>
    </citation>
    <scope>NUCLEOTIDE SEQUENCE</scope>
    <source>
        <strain evidence="1">DSM 45618</strain>
    </source>
</reference>
<gene>
    <name evidence="1" type="ORF">KGA66_27670</name>
</gene>
<sequence length="120" mass="13704">MDSVALLELERVAASLNLNQRLDVDWLAANIDAEGGHYLWPALWNVHPHRTDPQLVRHLRCQLLLRLATDEQVSSLLDMRLADFDPLPSLRSRAVGEQVARLLNSVPSVAQWQQDRPRRP</sequence>
<accession>A0A8J7WU92</accession>
<proteinExistence type="predicted"/>
<protein>
    <submittedName>
        <fullName evidence="1">Uncharacterized protein</fullName>
    </submittedName>
</protein>
<evidence type="ECO:0000313" key="1">
    <source>
        <dbReference type="EMBL" id="MBS2966845.1"/>
    </source>
</evidence>
<keyword evidence="2" id="KW-1185">Reference proteome</keyword>
<dbReference type="EMBL" id="JAGSXH010000206">
    <property type="protein sequence ID" value="MBS2966845.1"/>
    <property type="molecule type" value="Genomic_DNA"/>
</dbReference>
<name>A0A8J7WU92_9ACTN</name>
<comment type="caution">
    <text evidence="1">The sequence shown here is derived from an EMBL/GenBank/DDBJ whole genome shotgun (WGS) entry which is preliminary data.</text>
</comment>
<dbReference type="Proteomes" id="UP000677913">
    <property type="component" value="Unassembled WGS sequence"/>
</dbReference>
<organism evidence="1 2">
    <name type="scientific">Actinocrinis puniceicyclus</name>
    <dbReference type="NCBI Taxonomy" id="977794"/>
    <lineage>
        <taxon>Bacteria</taxon>
        <taxon>Bacillati</taxon>
        <taxon>Actinomycetota</taxon>
        <taxon>Actinomycetes</taxon>
        <taxon>Catenulisporales</taxon>
        <taxon>Actinospicaceae</taxon>
        <taxon>Actinocrinis</taxon>
    </lineage>
</organism>
<evidence type="ECO:0000313" key="2">
    <source>
        <dbReference type="Proteomes" id="UP000677913"/>
    </source>
</evidence>
<dbReference type="RefSeq" id="WP_211472312.1">
    <property type="nucleotide sequence ID" value="NZ_JAGSXH010000206.1"/>
</dbReference>
<dbReference type="AlphaFoldDB" id="A0A8J7WU92"/>